<dbReference type="EMBL" id="GBXM01088334">
    <property type="protein sequence ID" value="JAH20243.1"/>
    <property type="molecule type" value="Transcribed_RNA"/>
</dbReference>
<dbReference type="AlphaFoldDB" id="A0A0E9QVY8"/>
<reference evidence="1" key="1">
    <citation type="submission" date="2014-11" db="EMBL/GenBank/DDBJ databases">
        <authorList>
            <person name="Amaro Gonzalez C."/>
        </authorList>
    </citation>
    <scope>NUCLEOTIDE SEQUENCE</scope>
</reference>
<name>A0A0E9QVY8_ANGAN</name>
<sequence length="49" mass="5625">MFIDIDKIMARLRIAVRFSRDTTSVSLMTKRIPRFVSVPIRVAVTTLSD</sequence>
<organism evidence="1">
    <name type="scientific">Anguilla anguilla</name>
    <name type="common">European freshwater eel</name>
    <name type="synonym">Muraena anguilla</name>
    <dbReference type="NCBI Taxonomy" id="7936"/>
    <lineage>
        <taxon>Eukaryota</taxon>
        <taxon>Metazoa</taxon>
        <taxon>Chordata</taxon>
        <taxon>Craniata</taxon>
        <taxon>Vertebrata</taxon>
        <taxon>Euteleostomi</taxon>
        <taxon>Actinopterygii</taxon>
        <taxon>Neopterygii</taxon>
        <taxon>Teleostei</taxon>
        <taxon>Anguilliformes</taxon>
        <taxon>Anguillidae</taxon>
        <taxon>Anguilla</taxon>
    </lineage>
</organism>
<reference evidence="1" key="2">
    <citation type="journal article" date="2015" name="Fish Shellfish Immunol.">
        <title>Early steps in the European eel (Anguilla anguilla)-Vibrio vulnificus interaction in the gills: Role of the RtxA13 toxin.</title>
        <authorList>
            <person name="Callol A."/>
            <person name="Pajuelo D."/>
            <person name="Ebbesson L."/>
            <person name="Teles M."/>
            <person name="MacKenzie S."/>
            <person name="Amaro C."/>
        </authorList>
    </citation>
    <scope>NUCLEOTIDE SEQUENCE</scope>
</reference>
<protein>
    <submittedName>
        <fullName evidence="1">Uncharacterized protein</fullName>
    </submittedName>
</protein>
<proteinExistence type="predicted"/>
<evidence type="ECO:0000313" key="1">
    <source>
        <dbReference type="EMBL" id="JAH20243.1"/>
    </source>
</evidence>
<accession>A0A0E9QVY8</accession>